<evidence type="ECO:0000313" key="2">
    <source>
        <dbReference type="EMBL" id="EMY04565.1"/>
    </source>
</evidence>
<dbReference type="InterPro" id="IPR011042">
    <property type="entry name" value="6-blade_b-propeller_TolB-like"/>
</dbReference>
<organism evidence="2 3">
    <name type="scientific">Leptospira interrogans str. 2002000626</name>
    <dbReference type="NCBI Taxonomy" id="996803"/>
    <lineage>
        <taxon>Bacteria</taxon>
        <taxon>Pseudomonadati</taxon>
        <taxon>Spirochaetota</taxon>
        <taxon>Spirochaetia</taxon>
        <taxon>Leptospirales</taxon>
        <taxon>Leptospiraceae</taxon>
        <taxon>Leptospira</taxon>
    </lineage>
</organism>
<reference evidence="2 3" key="1">
    <citation type="submission" date="2013-02" db="EMBL/GenBank/DDBJ databases">
        <authorList>
            <person name="Harkins D.M."/>
            <person name="Durkin A.S."/>
            <person name="Brinkac L.M."/>
            <person name="Haft D.H."/>
            <person name="Selengut J.D."/>
            <person name="Sanka R."/>
            <person name="DePew J."/>
            <person name="Purushe J."/>
            <person name="Whelen A.C."/>
            <person name="Vinetz J.M."/>
            <person name="Sutton G.G."/>
            <person name="Nierman W.C."/>
            <person name="Fouts D.E."/>
        </authorList>
    </citation>
    <scope>NUCLEOTIDE SEQUENCE [LARGE SCALE GENOMIC DNA]</scope>
    <source>
        <strain evidence="2 3">2002000626</strain>
    </source>
</reference>
<feature type="chain" id="PRO_5032393876" evidence="1">
    <location>
        <begin position="21"/>
        <end position="478"/>
    </location>
</feature>
<dbReference type="Pfam" id="PF06739">
    <property type="entry name" value="SBBP"/>
    <property type="match status" value="7"/>
</dbReference>
<sequence>MVRYLIFLFILFSNCLPTNVFGIAAPENIDYWIHFLLKIPDFLLQNNDPLHSDSQSDSELELDWTLLIGTEHAQTESKGIAVDQNGFIYVVGQTNGGVYIPRPIGTKDLILGKYDSHKNTIWTQQIGAPNVELNVSAMVVDRNGNVYVTGSTGNDGFFPNPLRSSEDMFLIKFNSDGTRGWITQAGPQEKESRTTPTSISIDTSGNIFIVGNSSGPFGGPELGANGFISKFDPQGNQTWVRQLFIARFIQISTQGVAFDRVRDIYVTGSGNANFETGIEINDNSENLFIFKYDNDNGNKQFFAQLLSSPLRLIQSNSITVDTLGNVFVGGNSNTDFGSGADRTSHLATLVKYNSLGVLQWIQQLGPAQSQDLQNNYHTTISSLDTDTEGNVYSIGTTNGNILKVHENSTGIRDLFFTKHNPSGELIWSRQIGAPNRLKIGNGIAHDLNGNLYYMGNTNEHLHGEAAVRDVYIFIVKYK</sequence>
<dbReference type="SUPFAM" id="SSF101898">
    <property type="entry name" value="NHL repeat"/>
    <property type="match status" value="1"/>
</dbReference>
<gene>
    <name evidence="2" type="ORF">LEP1GSC029_1376</name>
</gene>
<comment type="caution">
    <text evidence="2">The sequence shown here is derived from an EMBL/GenBank/DDBJ whole genome shotgun (WGS) entry which is preliminary data.</text>
</comment>
<dbReference type="PANTHER" id="PTHR35580">
    <property type="entry name" value="CELL SURFACE GLYCOPROTEIN (S-LAYER PROTEIN)-LIKE PROTEIN"/>
    <property type="match status" value="1"/>
</dbReference>
<protein>
    <submittedName>
        <fullName evidence="2">Beta-propeller repeat protein</fullName>
    </submittedName>
</protein>
<dbReference type="InterPro" id="IPR010620">
    <property type="entry name" value="SBBP_repeat"/>
</dbReference>
<dbReference type="AlphaFoldDB" id="A0A829D6G6"/>
<dbReference type="Gene3D" id="2.120.10.30">
    <property type="entry name" value="TolB, C-terminal domain"/>
    <property type="match status" value="1"/>
</dbReference>
<dbReference type="NCBIfam" id="NF047494">
    <property type="entry name" value="Lepto_SBBP_lipo"/>
    <property type="match status" value="1"/>
</dbReference>
<dbReference type="PANTHER" id="PTHR35580:SF1">
    <property type="entry name" value="PHYTASE-LIKE DOMAIN-CONTAINING PROTEIN"/>
    <property type="match status" value="1"/>
</dbReference>
<proteinExistence type="predicted"/>
<feature type="signal peptide" evidence="1">
    <location>
        <begin position="1"/>
        <end position="20"/>
    </location>
</feature>
<evidence type="ECO:0000313" key="3">
    <source>
        <dbReference type="Proteomes" id="UP000012329"/>
    </source>
</evidence>
<dbReference type="Proteomes" id="UP000012329">
    <property type="component" value="Unassembled WGS sequence"/>
</dbReference>
<keyword evidence="1" id="KW-0732">Signal</keyword>
<accession>A0A829D6G6</accession>
<evidence type="ECO:0000256" key="1">
    <source>
        <dbReference type="SAM" id="SignalP"/>
    </source>
</evidence>
<dbReference type="InterPro" id="IPR052918">
    <property type="entry name" value="Motility_Chemotaxis_Reg"/>
</dbReference>
<name>A0A829D6G6_LEPIR</name>
<dbReference type="EMBL" id="AFJL02000121">
    <property type="protein sequence ID" value="EMY04565.1"/>
    <property type="molecule type" value="Genomic_DNA"/>
</dbReference>